<reference evidence="2" key="1">
    <citation type="journal article" date="2010" name="Science">
        <title>Signatures of adaptation to obligate biotrophy in the Hyaloperonospora arabidopsidis genome.</title>
        <authorList>
            <person name="Baxter L."/>
            <person name="Tripathy S."/>
            <person name="Ishaque N."/>
            <person name="Boot N."/>
            <person name="Cabral A."/>
            <person name="Kemen E."/>
            <person name="Thines M."/>
            <person name="Ah-Fong A."/>
            <person name="Anderson R."/>
            <person name="Badejoko W."/>
            <person name="Bittner-Eddy P."/>
            <person name="Boore J.L."/>
            <person name="Chibucos M.C."/>
            <person name="Coates M."/>
            <person name="Dehal P."/>
            <person name="Delehaunty K."/>
            <person name="Dong S."/>
            <person name="Downton P."/>
            <person name="Dumas B."/>
            <person name="Fabro G."/>
            <person name="Fronick C."/>
            <person name="Fuerstenberg S.I."/>
            <person name="Fulton L."/>
            <person name="Gaulin E."/>
            <person name="Govers F."/>
            <person name="Hughes L."/>
            <person name="Humphray S."/>
            <person name="Jiang R.H."/>
            <person name="Judelson H."/>
            <person name="Kamoun S."/>
            <person name="Kyung K."/>
            <person name="Meijer H."/>
            <person name="Minx P."/>
            <person name="Morris P."/>
            <person name="Nelson J."/>
            <person name="Phuntumart V."/>
            <person name="Qutob D."/>
            <person name="Rehmany A."/>
            <person name="Rougon-Cardoso A."/>
            <person name="Ryden P."/>
            <person name="Torto-Alalibo T."/>
            <person name="Studholme D."/>
            <person name="Wang Y."/>
            <person name="Win J."/>
            <person name="Wood J."/>
            <person name="Clifton S.W."/>
            <person name="Rogers J."/>
            <person name="Van den Ackerveken G."/>
            <person name="Jones J.D."/>
            <person name="McDowell J.M."/>
            <person name="Beynon J."/>
            <person name="Tyler B.M."/>
        </authorList>
    </citation>
    <scope>NUCLEOTIDE SEQUENCE [LARGE SCALE GENOMIC DNA]</scope>
    <source>
        <strain evidence="2">Emoy2</strain>
    </source>
</reference>
<dbReference type="VEuPathDB" id="FungiDB:HpaG807910"/>
<evidence type="ECO:0000313" key="1">
    <source>
        <dbReference type="EnsemblProtists" id="HpaP807910"/>
    </source>
</evidence>
<organism evidence="1 2">
    <name type="scientific">Hyaloperonospora arabidopsidis (strain Emoy2)</name>
    <name type="common">Downy mildew agent</name>
    <name type="synonym">Peronospora arabidopsidis</name>
    <dbReference type="NCBI Taxonomy" id="559515"/>
    <lineage>
        <taxon>Eukaryota</taxon>
        <taxon>Sar</taxon>
        <taxon>Stramenopiles</taxon>
        <taxon>Oomycota</taxon>
        <taxon>Peronosporomycetes</taxon>
        <taxon>Peronosporales</taxon>
        <taxon>Peronosporaceae</taxon>
        <taxon>Hyaloperonospora</taxon>
    </lineage>
</organism>
<dbReference type="Proteomes" id="UP000011713">
    <property type="component" value="Unassembled WGS sequence"/>
</dbReference>
<dbReference type="HOGENOM" id="CLU_2502753_0_0_1"/>
<reference evidence="1" key="2">
    <citation type="submission" date="2015-06" db="UniProtKB">
        <authorList>
            <consortium name="EnsemblProtists"/>
        </authorList>
    </citation>
    <scope>IDENTIFICATION</scope>
    <source>
        <strain evidence="1">Emoy2</strain>
    </source>
</reference>
<proteinExistence type="predicted"/>
<keyword evidence="2" id="KW-1185">Reference proteome</keyword>
<dbReference type="AlphaFoldDB" id="M4BNC2"/>
<accession>M4BNC2</accession>
<evidence type="ECO:0000313" key="2">
    <source>
        <dbReference type="Proteomes" id="UP000011713"/>
    </source>
</evidence>
<dbReference type="EnsemblProtists" id="HpaT807910">
    <property type="protein sequence ID" value="HpaP807910"/>
    <property type="gene ID" value="HpaG807910"/>
</dbReference>
<sequence length="86" mass="10197">MAPERTKQLNTRHSQTEVLRFHQRIIQWQVPDPGIGADRHQKHHGQEHEALSLRAQGFWGIEVAGWFLRTRYPWSASRMQPLDEQM</sequence>
<dbReference type="InParanoid" id="M4BNC2"/>
<protein>
    <submittedName>
        <fullName evidence="1">Uncharacterized protein</fullName>
    </submittedName>
</protein>
<dbReference type="EMBL" id="JH598455">
    <property type="status" value="NOT_ANNOTATED_CDS"/>
    <property type="molecule type" value="Genomic_DNA"/>
</dbReference>
<name>M4BNC2_HYAAE</name>